<dbReference type="EMBL" id="OZ020107">
    <property type="protein sequence ID" value="CAK9259136.1"/>
    <property type="molecule type" value="Genomic_DNA"/>
</dbReference>
<reference evidence="1" key="1">
    <citation type="submission" date="2024-02" db="EMBL/GenBank/DDBJ databases">
        <authorList>
            <consortium name="ELIXIR-Norway"/>
            <consortium name="Elixir Norway"/>
        </authorList>
    </citation>
    <scope>NUCLEOTIDE SEQUENCE</scope>
</reference>
<protein>
    <submittedName>
        <fullName evidence="1">Uncharacterized protein</fullName>
    </submittedName>
</protein>
<keyword evidence="2" id="KW-1185">Reference proteome</keyword>
<evidence type="ECO:0000313" key="2">
    <source>
        <dbReference type="Proteomes" id="UP001497444"/>
    </source>
</evidence>
<evidence type="ECO:0000313" key="1">
    <source>
        <dbReference type="EMBL" id="CAK9259136.1"/>
    </source>
</evidence>
<dbReference type="Proteomes" id="UP001497444">
    <property type="component" value="Chromosome 12"/>
</dbReference>
<organism evidence="1 2">
    <name type="scientific">Sphagnum jensenii</name>
    <dbReference type="NCBI Taxonomy" id="128206"/>
    <lineage>
        <taxon>Eukaryota</taxon>
        <taxon>Viridiplantae</taxon>
        <taxon>Streptophyta</taxon>
        <taxon>Embryophyta</taxon>
        <taxon>Bryophyta</taxon>
        <taxon>Sphagnophytina</taxon>
        <taxon>Sphagnopsida</taxon>
        <taxon>Sphagnales</taxon>
        <taxon>Sphagnaceae</taxon>
        <taxon>Sphagnum</taxon>
    </lineage>
</organism>
<proteinExistence type="predicted"/>
<name>A0ABP0VZF3_9BRYO</name>
<accession>A0ABP0VZF3</accession>
<sequence>MERLDDDFMQLQTKDLVLSWCSCCSSLGAAARDIMAGADAFRSVAGKCLKDPAYHVRAGGVWKELVLGKEGGKGTAGSVME</sequence>
<gene>
    <name evidence="1" type="ORF">CSSPJE1EN1_LOCUS4614</name>
</gene>